<evidence type="ECO:0000313" key="2">
    <source>
        <dbReference type="Proteomes" id="UP000799770"/>
    </source>
</evidence>
<dbReference type="AlphaFoldDB" id="A0A6A5YRT2"/>
<gene>
    <name evidence="1" type="ORF">BDV96DRAFT_651400</name>
</gene>
<name>A0A6A5YRT2_9PLEO</name>
<protein>
    <submittedName>
        <fullName evidence="1">Uncharacterized protein</fullName>
    </submittedName>
</protein>
<keyword evidence="2" id="KW-1185">Reference proteome</keyword>
<evidence type="ECO:0000313" key="1">
    <source>
        <dbReference type="EMBL" id="KAF2109822.1"/>
    </source>
</evidence>
<dbReference type="Proteomes" id="UP000799770">
    <property type="component" value="Unassembled WGS sequence"/>
</dbReference>
<proteinExistence type="predicted"/>
<reference evidence="1" key="1">
    <citation type="journal article" date="2020" name="Stud. Mycol.">
        <title>101 Dothideomycetes genomes: a test case for predicting lifestyles and emergence of pathogens.</title>
        <authorList>
            <person name="Haridas S."/>
            <person name="Albert R."/>
            <person name="Binder M."/>
            <person name="Bloem J."/>
            <person name="Labutti K."/>
            <person name="Salamov A."/>
            <person name="Andreopoulos B."/>
            <person name="Baker S."/>
            <person name="Barry K."/>
            <person name="Bills G."/>
            <person name="Bluhm B."/>
            <person name="Cannon C."/>
            <person name="Castanera R."/>
            <person name="Culley D."/>
            <person name="Daum C."/>
            <person name="Ezra D."/>
            <person name="Gonzalez J."/>
            <person name="Henrissat B."/>
            <person name="Kuo A."/>
            <person name="Liang C."/>
            <person name="Lipzen A."/>
            <person name="Lutzoni F."/>
            <person name="Magnuson J."/>
            <person name="Mondo S."/>
            <person name="Nolan M."/>
            <person name="Ohm R."/>
            <person name="Pangilinan J."/>
            <person name="Park H.-J."/>
            <person name="Ramirez L."/>
            <person name="Alfaro M."/>
            <person name="Sun H."/>
            <person name="Tritt A."/>
            <person name="Yoshinaga Y."/>
            <person name="Zwiers L.-H."/>
            <person name="Turgeon B."/>
            <person name="Goodwin S."/>
            <person name="Spatafora J."/>
            <person name="Crous P."/>
            <person name="Grigoriev I."/>
        </authorList>
    </citation>
    <scope>NUCLEOTIDE SEQUENCE</scope>
    <source>
        <strain evidence="1">CBS 627.86</strain>
    </source>
</reference>
<organism evidence="1 2">
    <name type="scientific">Lophiotrema nucula</name>
    <dbReference type="NCBI Taxonomy" id="690887"/>
    <lineage>
        <taxon>Eukaryota</taxon>
        <taxon>Fungi</taxon>
        <taxon>Dikarya</taxon>
        <taxon>Ascomycota</taxon>
        <taxon>Pezizomycotina</taxon>
        <taxon>Dothideomycetes</taxon>
        <taxon>Pleosporomycetidae</taxon>
        <taxon>Pleosporales</taxon>
        <taxon>Lophiotremataceae</taxon>
        <taxon>Lophiotrema</taxon>
    </lineage>
</organism>
<dbReference type="EMBL" id="ML977340">
    <property type="protein sequence ID" value="KAF2109822.1"/>
    <property type="molecule type" value="Genomic_DNA"/>
</dbReference>
<sequence>MAPVNRGETLKIILQHVTVVPAETMHPGRLNHLCIHLRRAMLPRYETAAPGVFRQGPTPFAAEEYLHLLERHHLNGVKIREMTSMPAAWVDVSLLDITGVTVLEGIVTAILETTIGTTLAIPQEMTFPFVEKLQRIKLGLTGVLVLIADANLATSSFHAANLAPSNSVLVEET</sequence>
<accession>A0A6A5YRT2</accession>